<accession>A0AAN1QP68</accession>
<evidence type="ECO:0000313" key="1">
    <source>
        <dbReference type="EMBL" id="AZB73002.1"/>
    </source>
</evidence>
<sequence>MAFKRLKNKLKKLQSRFFHHYSKPQNSFEALPFLLDVYQVINNQQPDLDTVQKLGKQLERGLSFREVLNSLISQRSQLPQPEAAVVDLFTTIAAQAYYPWPVPSFIDQPQLNLNQFNQLWEALPRAEFIIGQADYLQVHKTRFWELLNAVKFVVGDCPARLLEFGNSEVSALYPQLIPTITLDLSDRVVADDYIGFTEAKCRQKFKIDQYFSIDLEHIGKAEKLPNPAGYDCVVFTEVLEHLCADPQQIIEFLLSLLKPSGQLILSTPNYFRSENLLQISQGKNPQPYHPGFAGNWDGHYHYREYSAIELDSLIKSAGGTVAWGYYSSCWDGDESRSRSLRGNLVVCVRLNP</sequence>
<reference evidence="1 2" key="1">
    <citation type="journal article" date="2018" name="Sci. Rep.">
        <title>Genome Features and Biochemical Characteristics of a Robust, Fast Growing and Naturally Transformable Cyanobacterium Synechococcus elongatus PCC 11801 Isolated from India.</title>
        <authorList>
            <person name="Jaiswal D."/>
            <person name="Sengupta A."/>
            <person name="Sohoni S."/>
            <person name="Sengupta S."/>
            <person name="Phadnavis A.G."/>
            <person name="Pakrasi H.B."/>
            <person name="Wangikar P.P."/>
        </authorList>
    </citation>
    <scope>NUCLEOTIDE SEQUENCE [LARGE SCALE GENOMIC DNA]</scope>
    <source>
        <strain evidence="1 2">PCC 11801</strain>
    </source>
</reference>
<organism evidence="1 2">
    <name type="scientific">Synechococcus elongatus PCC 11801</name>
    <dbReference type="NCBI Taxonomy" id="2219813"/>
    <lineage>
        <taxon>Bacteria</taxon>
        <taxon>Bacillati</taxon>
        <taxon>Cyanobacteriota</taxon>
        <taxon>Cyanophyceae</taxon>
        <taxon>Synechococcales</taxon>
        <taxon>Synechococcaceae</taxon>
        <taxon>Synechococcus</taxon>
    </lineage>
</organism>
<dbReference type="RefSeq" id="WP_208673379.1">
    <property type="nucleotide sequence ID" value="NZ_CP030139.2"/>
</dbReference>
<keyword evidence="1" id="KW-0489">Methyltransferase</keyword>
<dbReference type="GO" id="GO:0032259">
    <property type="term" value="P:methylation"/>
    <property type="evidence" value="ECO:0007669"/>
    <property type="project" value="UniProtKB-KW"/>
</dbReference>
<dbReference type="GO" id="GO:0008168">
    <property type="term" value="F:methyltransferase activity"/>
    <property type="evidence" value="ECO:0007669"/>
    <property type="project" value="UniProtKB-KW"/>
</dbReference>
<dbReference type="Pfam" id="PF13489">
    <property type="entry name" value="Methyltransf_23"/>
    <property type="match status" value="1"/>
</dbReference>
<dbReference type="AlphaFoldDB" id="A0AAN1QP68"/>
<keyword evidence="1" id="KW-0808">Transferase</keyword>
<dbReference type="Proteomes" id="UP000267249">
    <property type="component" value="Chromosome"/>
</dbReference>
<name>A0AAN1QP68_SYNEL</name>
<dbReference type="CDD" id="cd02440">
    <property type="entry name" value="AdoMet_MTases"/>
    <property type="match status" value="1"/>
</dbReference>
<dbReference type="Gene3D" id="3.40.50.150">
    <property type="entry name" value="Vaccinia Virus protein VP39"/>
    <property type="match status" value="1"/>
</dbReference>
<gene>
    <name evidence="1" type="ORF">DOP62_09955</name>
</gene>
<protein>
    <submittedName>
        <fullName evidence="1">Methyltransferase domain-containing protein</fullName>
    </submittedName>
</protein>
<dbReference type="InterPro" id="IPR029063">
    <property type="entry name" value="SAM-dependent_MTases_sf"/>
</dbReference>
<evidence type="ECO:0000313" key="2">
    <source>
        <dbReference type="Proteomes" id="UP000267249"/>
    </source>
</evidence>
<dbReference type="EMBL" id="CP030139">
    <property type="protein sequence ID" value="AZB73002.1"/>
    <property type="molecule type" value="Genomic_DNA"/>
</dbReference>
<dbReference type="SUPFAM" id="SSF53335">
    <property type="entry name" value="S-adenosyl-L-methionine-dependent methyltransferases"/>
    <property type="match status" value="1"/>
</dbReference>
<proteinExistence type="predicted"/>